<protein>
    <submittedName>
        <fullName evidence="2">NAD(P)/FAD-dependent oxidoreductase</fullName>
    </submittedName>
</protein>
<dbReference type="SUPFAM" id="SSF51905">
    <property type="entry name" value="FAD/NAD(P)-binding domain"/>
    <property type="match status" value="2"/>
</dbReference>
<evidence type="ECO:0000259" key="1">
    <source>
        <dbReference type="Pfam" id="PF07992"/>
    </source>
</evidence>
<evidence type="ECO:0000313" key="2">
    <source>
        <dbReference type="EMBL" id="MBV6341580.1"/>
    </source>
</evidence>
<reference evidence="2 3" key="1">
    <citation type="journal article" date="2020" name="J Geophys Res Biogeosci">
        <title>Magnetotaxis as an Adaptation to Enable Bacterial Shuttling of Microbial Sulfur and Sulfur Cycling Across Aquatic Oxic#Anoxic Interfaces.</title>
        <authorList>
            <person name="Li J."/>
            <person name="Liu P."/>
            <person name="Wang J."/>
            <person name="Roberts A.P."/>
            <person name="Pan Y."/>
        </authorList>
    </citation>
    <scope>NUCLEOTIDE SEQUENCE [LARGE SCALE GENOMIC DNA]</scope>
    <source>
        <strain evidence="2 3">MYR-1_YQ</strain>
    </source>
</reference>
<keyword evidence="3" id="KW-1185">Reference proteome</keyword>
<dbReference type="InterPro" id="IPR036188">
    <property type="entry name" value="FAD/NAD-bd_sf"/>
</dbReference>
<evidence type="ECO:0000313" key="3">
    <source>
        <dbReference type="Proteomes" id="UP001196980"/>
    </source>
</evidence>
<dbReference type="InterPro" id="IPR052541">
    <property type="entry name" value="SQRD"/>
</dbReference>
<dbReference type="EMBL" id="JABXWD010000124">
    <property type="protein sequence ID" value="MBV6341580.1"/>
    <property type="molecule type" value="Genomic_DNA"/>
</dbReference>
<dbReference type="RefSeq" id="WP_218252213.1">
    <property type="nucleotide sequence ID" value="NZ_JABXWD010000124.1"/>
</dbReference>
<sequence length="385" mass="42960">MKRILVIGGGSAGVMFSNRMRNEFSPDEVEITVIERNEMHVYQPAFTLVVFDLDDPKNLLRPVKDLFFDGIKLVHDVAVKIDADNSKVVTEKHGEISYDYLVVASGAKLLFEEPEGLKEGIEASKNVFTFYKLDGAIKLRDKLKDMDGGTIAMSVCEMPIKCPAAPMKFIMMAEDTMRIKGKRDKFKFVFTTPMPAVFSREPYASKLVSIFGSRGIDTVANFAPSQVDYDKGVIKDYGGKEVRFDLLCITPPHGGEAVIEESEGVGDAAGWVSCDKHLMVSKKFKNIYGIGDASDFPTSKTASGIRKQAKVLVSRLKAEIKGEVPTDTYDGEIICPILTKHKRVMFAHFNYEESISPAIESYANWVLKVHMLRPLYWNLMLNGLV</sequence>
<name>A0ABS6RY51_9BACT</name>
<dbReference type="Proteomes" id="UP001196980">
    <property type="component" value="Unassembled WGS sequence"/>
</dbReference>
<dbReference type="Pfam" id="PF07992">
    <property type="entry name" value="Pyr_redox_2"/>
    <property type="match status" value="1"/>
</dbReference>
<comment type="caution">
    <text evidence="2">The sequence shown here is derived from an EMBL/GenBank/DDBJ whole genome shotgun (WGS) entry which is preliminary data.</text>
</comment>
<dbReference type="PANTHER" id="PTHR43755">
    <property type="match status" value="1"/>
</dbReference>
<feature type="domain" description="FAD/NAD(P)-binding" evidence="1">
    <location>
        <begin position="3"/>
        <end position="294"/>
    </location>
</feature>
<dbReference type="PANTHER" id="PTHR43755:SF1">
    <property type="entry name" value="FAD-DEPENDENT PYRIDINE NUCLEOTIDE-DISULPHIDE OXIDOREDUCTASE"/>
    <property type="match status" value="1"/>
</dbReference>
<dbReference type="Gene3D" id="3.50.50.60">
    <property type="entry name" value="FAD/NAD(P)-binding domain"/>
    <property type="match status" value="2"/>
</dbReference>
<organism evidence="2 3">
    <name type="scientific">Candidatus Magnetobacterium casense</name>
    <dbReference type="NCBI Taxonomy" id="1455061"/>
    <lineage>
        <taxon>Bacteria</taxon>
        <taxon>Pseudomonadati</taxon>
        <taxon>Nitrospirota</taxon>
        <taxon>Thermodesulfovibrionia</taxon>
        <taxon>Thermodesulfovibrionales</taxon>
        <taxon>Candidatus Magnetobacteriaceae</taxon>
        <taxon>Candidatus Magnetobacterium</taxon>
    </lineage>
</organism>
<gene>
    <name evidence="2" type="ORF">HWQ67_08275</name>
</gene>
<dbReference type="InterPro" id="IPR023753">
    <property type="entry name" value="FAD/NAD-binding_dom"/>
</dbReference>
<proteinExistence type="predicted"/>
<accession>A0ABS6RY51</accession>